<dbReference type="Proteomes" id="UP000253250">
    <property type="component" value="Unassembled WGS sequence"/>
</dbReference>
<gene>
    <name evidence="1" type="ORF">C4900_12535</name>
</gene>
<evidence type="ECO:0000313" key="2">
    <source>
        <dbReference type="Proteomes" id="UP000253250"/>
    </source>
</evidence>
<name>A0A1C2G1Q7_9GAMM</name>
<accession>A0A1C2G1Q7</accession>
<evidence type="ECO:0000313" key="1">
    <source>
        <dbReference type="EMBL" id="RCN56604.1"/>
    </source>
</evidence>
<dbReference type="Pfam" id="PF21948">
    <property type="entry name" value="LplA-B_cat"/>
    <property type="match status" value="1"/>
</dbReference>
<keyword evidence="2" id="KW-1185">Reference proteome</keyword>
<dbReference type="Gene3D" id="3.30.930.10">
    <property type="entry name" value="Bira Bifunctional Protein, Domain 2"/>
    <property type="match status" value="1"/>
</dbReference>
<protein>
    <submittedName>
        <fullName evidence="1">Lipoate--protein ligase family protein</fullName>
    </submittedName>
</protein>
<dbReference type="CDD" id="cd16443">
    <property type="entry name" value="LplA"/>
    <property type="match status" value="1"/>
</dbReference>
<dbReference type="PANTHER" id="PTHR43679:SF2">
    <property type="entry name" value="OCTANOYL-[GCVH]:PROTEIN N-OCTANOYLTRANSFERASE"/>
    <property type="match status" value="1"/>
</dbReference>
<dbReference type="GO" id="GO:0016874">
    <property type="term" value="F:ligase activity"/>
    <property type="evidence" value="ECO:0007669"/>
    <property type="project" value="UniProtKB-KW"/>
</dbReference>
<proteinExistence type="predicted"/>
<dbReference type="PROSITE" id="PS51733">
    <property type="entry name" value="BPL_LPL_CATALYTIC"/>
    <property type="match status" value="1"/>
</dbReference>
<comment type="caution">
    <text evidence="1">The sequence shown here is derived from an EMBL/GenBank/DDBJ whole genome shotgun (WGS) entry which is preliminary data.</text>
</comment>
<dbReference type="EMBL" id="PSYR01000002">
    <property type="protein sequence ID" value="RCN56604.1"/>
    <property type="molecule type" value="Genomic_DNA"/>
</dbReference>
<dbReference type="InterPro" id="IPR004143">
    <property type="entry name" value="BPL_LPL_catalytic"/>
</dbReference>
<dbReference type="InterPro" id="IPR050664">
    <property type="entry name" value="Octanoyltrans_LipM/LipL"/>
</dbReference>
<keyword evidence="1" id="KW-0436">Ligase</keyword>
<dbReference type="SUPFAM" id="SSF55681">
    <property type="entry name" value="Class II aaRS and biotin synthetases"/>
    <property type="match status" value="1"/>
</dbReference>
<reference evidence="1 2" key="1">
    <citation type="submission" date="2018-02" db="EMBL/GenBank/DDBJ databases">
        <title>Insights into the biology of acidophilic members of the Acidiferrobacteraceae family derived from comparative genomic analyses.</title>
        <authorList>
            <person name="Issotta F."/>
            <person name="Thyssen C."/>
            <person name="Mena C."/>
            <person name="Moya A."/>
            <person name="Bellenberg S."/>
            <person name="Sproer C."/>
            <person name="Covarrubias P.C."/>
            <person name="Sand W."/>
            <person name="Quatrini R."/>
            <person name="Vera M."/>
        </authorList>
    </citation>
    <scope>NUCLEOTIDE SEQUENCE [LARGE SCALE GENOMIC DNA]</scope>
    <source>
        <strain evidence="2">m-1</strain>
    </source>
</reference>
<dbReference type="RefSeq" id="WP_065970363.1">
    <property type="nucleotide sequence ID" value="NZ_CP080624.1"/>
</dbReference>
<dbReference type="OrthoDB" id="9787898at2"/>
<sequence>MQLFEPLDNSALLPIAYFHALARLGAEGLILIEPAQSFVSLGTFDDAATTVDRDYCRDHGIPVMRRETGGGMVLLGPGQIFYTLVLKRPHALVPSRVEEAYRYLSQAPIAVYRRFGVATRLRPINDIVTQTGRKIGGQGAGDIDGHFCFVGSILIDFDIDLMQHIVQLPDEGLRPALKAALEEGLTSLHTETGSRPSAQAVKAALAEAFAPLVGGLTPRPVSACLVAKAREVARELSSADVIDDGETRPRSLFKVREGLYLCQRAIATPGGPLTVSLAIRDQRIAAARLYAAPAGATGLDLSALIGRSFDEETLGLALPDISALGIDREDFIAALLSPGR</sequence>
<dbReference type="AlphaFoldDB" id="A0A1C2G1Q7"/>
<dbReference type="STRING" id="163359.A9R16_00995"/>
<dbReference type="PANTHER" id="PTHR43679">
    <property type="entry name" value="OCTANOYLTRANSFERASE LIPM-RELATED"/>
    <property type="match status" value="1"/>
</dbReference>
<dbReference type="InterPro" id="IPR045864">
    <property type="entry name" value="aa-tRNA-synth_II/BPL/LPL"/>
</dbReference>
<organism evidence="1 2">
    <name type="scientific">Acidiferrobacter thiooxydans</name>
    <dbReference type="NCBI Taxonomy" id="163359"/>
    <lineage>
        <taxon>Bacteria</taxon>
        <taxon>Pseudomonadati</taxon>
        <taxon>Pseudomonadota</taxon>
        <taxon>Gammaproteobacteria</taxon>
        <taxon>Acidiferrobacterales</taxon>
        <taxon>Acidiferrobacteraceae</taxon>
        <taxon>Acidiferrobacter</taxon>
    </lineage>
</organism>